<feature type="transmembrane region" description="Helical" evidence="1">
    <location>
        <begin position="75"/>
        <end position="97"/>
    </location>
</feature>
<proteinExistence type="predicted"/>
<accession>A0A1Y0EQD9</accession>
<feature type="transmembrane region" description="Helical" evidence="1">
    <location>
        <begin position="171"/>
        <end position="193"/>
    </location>
</feature>
<feature type="transmembrane region" description="Helical" evidence="1">
    <location>
        <begin position="262"/>
        <end position="279"/>
    </location>
</feature>
<evidence type="ECO:0000259" key="2">
    <source>
        <dbReference type="Pfam" id="PF00892"/>
    </source>
</evidence>
<sequence>MDWGTTFTWLWVPVVLLAAGAQTVRNAAQRSLTGSLGTWAATLVRFLYGLPFALGCLALLYLLPAEMPAAPRLSWTYVGWIALGAAFQIGATAALLLAMQQRNFAVAVTLSKSEVLQVALFGAVFLAEWPSANMWLAMGVATAGVMLLSVPPAGAGTRLSPRTWLSRSAGYGLLCGACFAIATVGFRGGALALDAPTPWLSAAWGVTLAQLMQSIALGTWIAWREPAGLMPVLRSWRVSLLAGSMGAMASLLWFAAYAMQSASAVRTVGMVEVVFSLVVSRRVFRERLRRTETLGLALMGVGIVYLCWQYL</sequence>
<feature type="transmembrane region" description="Helical" evidence="1">
    <location>
        <begin position="6"/>
        <end position="24"/>
    </location>
</feature>
<dbReference type="GO" id="GO:0016020">
    <property type="term" value="C:membrane"/>
    <property type="evidence" value="ECO:0007669"/>
    <property type="project" value="InterPro"/>
</dbReference>
<evidence type="ECO:0000313" key="4">
    <source>
        <dbReference type="Proteomes" id="UP000196138"/>
    </source>
</evidence>
<feature type="transmembrane region" description="Helical" evidence="1">
    <location>
        <begin position="36"/>
        <end position="63"/>
    </location>
</feature>
<dbReference type="InterPro" id="IPR000620">
    <property type="entry name" value="EamA_dom"/>
</dbReference>
<dbReference type="EMBL" id="CP021455">
    <property type="protein sequence ID" value="ARU05621.1"/>
    <property type="molecule type" value="Genomic_DNA"/>
</dbReference>
<dbReference type="AlphaFoldDB" id="A0A1Y0EQD9"/>
<protein>
    <recommendedName>
        <fullName evidence="2">EamA domain-containing protein</fullName>
    </recommendedName>
</protein>
<dbReference type="KEGG" id="cser:CCO03_13845"/>
<dbReference type="OrthoDB" id="8794141at2"/>
<name>A0A1Y0EQD9_9BURK</name>
<feature type="domain" description="EamA" evidence="2">
    <location>
        <begin position="170"/>
        <end position="306"/>
    </location>
</feature>
<feature type="transmembrane region" description="Helical" evidence="1">
    <location>
        <begin position="291"/>
        <end position="308"/>
    </location>
</feature>
<dbReference type="Pfam" id="PF00892">
    <property type="entry name" value="EamA"/>
    <property type="match status" value="1"/>
</dbReference>
<keyword evidence="1" id="KW-0472">Membrane</keyword>
<keyword evidence="1" id="KW-1133">Transmembrane helix</keyword>
<feature type="transmembrane region" description="Helical" evidence="1">
    <location>
        <begin position="199"/>
        <end position="223"/>
    </location>
</feature>
<organism evidence="3 4">
    <name type="scientific">Comamonas serinivorans</name>
    <dbReference type="NCBI Taxonomy" id="1082851"/>
    <lineage>
        <taxon>Bacteria</taxon>
        <taxon>Pseudomonadati</taxon>
        <taxon>Pseudomonadota</taxon>
        <taxon>Betaproteobacteria</taxon>
        <taxon>Burkholderiales</taxon>
        <taxon>Comamonadaceae</taxon>
        <taxon>Comamonas</taxon>
    </lineage>
</organism>
<evidence type="ECO:0000256" key="1">
    <source>
        <dbReference type="SAM" id="Phobius"/>
    </source>
</evidence>
<dbReference type="Proteomes" id="UP000196138">
    <property type="component" value="Chromosome"/>
</dbReference>
<dbReference type="InterPro" id="IPR037185">
    <property type="entry name" value="EmrE-like"/>
</dbReference>
<dbReference type="SUPFAM" id="SSF103481">
    <property type="entry name" value="Multidrug resistance efflux transporter EmrE"/>
    <property type="match status" value="2"/>
</dbReference>
<keyword evidence="4" id="KW-1185">Reference proteome</keyword>
<reference evidence="3 4" key="1">
    <citation type="submission" date="2017-05" db="EMBL/GenBank/DDBJ databases">
        <authorList>
            <person name="Song R."/>
            <person name="Chenine A.L."/>
            <person name="Ruprecht R.M."/>
        </authorList>
    </citation>
    <scope>NUCLEOTIDE SEQUENCE [LARGE SCALE GENOMIC DNA]</scope>
    <source>
        <strain evidence="3 4">DSM 26136</strain>
    </source>
</reference>
<gene>
    <name evidence="3" type="ORF">CCO03_13845</name>
</gene>
<keyword evidence="1" id="KW-0812">Transmembrane</keyword>
<feature type="transmembrane region" description="Helical" evidence="1">
    <location>
        <begin position="235"/>
        <end position="256"/>
    </location>
</feature>
<feature type="transmembrane region" description="Helical" evidence="1">
    <location>
        <begin position="132"/>
        <end position="150"/>
    </location>
</feature>
<evidence type="ECO:0000313" key="3">
    <source>
        <dbReference type="EMBL" id="ARU05621.1"/>
    </source>
</evidence>